<sequence length="65" mass="7703">MSKRDGSKVDMVGLALSLDGDPEWQEWRSKLVKLMQTYISRIGYHSELYHLNDIMLHLEKIKRKN</sequence>
<reference evidence="1" key="2">
    <citation type="submission" date="2019-08" db="EMBL/GenBank/DDBJ databases">
        <title>Investigation of anaerobic lignin degradation for improved lignocellulosic biofuels.</title>
        <authorList>
            <person name="Deangelis K.PhD."/>
        </authorList>
    </citation>
    <scope>NUCLEOTIDE SEQUENCE [LARGE SCALE GENOMIC DNA]</scope>
    <source>
        <strain evidence="1">128R</strain>
    </source>
</reference>
<dbReference type="AlphaFoldDB" id="A0A542D6C1"/>
<comment type="caution">
    <text evidence="1">The sequence shown here is derived from an EMBL/GenBank/DDBJ whole genome shotgun (WGS) entry which is preliminary data.</text>
</comment>
<organism evidence="1">
    <name type="scientific">Serratia fonticola</name>
    <dbReference type="NCBI Taxonomy" id="47917"/>
    <lineage>
        <taxon>Bacteria</taxon>
        <taxon>Pseudomonadati</taxon>
        <taxon>Pseudomonadota</taxon>
        <taxon>Gammaproteobacteria</taxon>
        <taxon>Enterobacterales</taxon>
        <taxon>Yersiniaceae</taxon>
        <taxon>Serratia</taxon>
    </lineage>
</organism>
<gene>
    <name evidence="1" type="ORF">FHU10_0592</name>
</gene>
<dbReference type="EMBL" id="VISQ01000001">
    <property type="protein sequence ID" value="TVZ68168.1"/>
    <property type="molecule type" value="Genomic_DNA"/>
</dbReference>
<reference evidence="1" key="1">
    <citation type="submission" date="2019-06" db="EMBL/GenBank/DDBJ databases">
        <authorList>
            <person name="Deangelis K."/>
            <person name="Huntemann M."/>
            <person name="Clum A."/>
            <person name="Pillay M."/>
            <person name="Palaniappan K."/>
            <person name="Varghese N."/>
            <person name="Mikhailova N."/>
            <person name="Stamatis D."/>
            <person name="Reddy T."/>
            <person name="Daum C."/>
            <person name="Shapiro N."/>
            <person name="Ivanova N."/>
            <person name="Kyrpides N."/>
            <person name="Woyke T."/>
        </authorList>
    </citation>
    <scope>NUCLEOTIDE SEQUENCE [LARGE SCALE GENOMIC DNA]</scope>
    <source>
        <strain evidence="1">128R</strain>
    </source>
</reference>
<evidence type="ECO:0000313" key="1">
    <source>
        <dbReference type="EMBL" id="TVZ68168.1"/>
    </source>
</evidence>
<protein>
    <submittedName>
        <fullName evidence="1">Uncharacterized protein</fullName>
    </submittedName>
</protein>
<proteinExistence type="predicted"/>
<accession>A0A542D6C1</accession>
<name>A0A542D6C1_SERFO</name>